<reference evidence="1" key="1">
    <citation type="submission" date="2014-09" db="EMBL/GenBank/DDBJ databases">
        <authorList>
            <person name="Magalhaes I.L.F."/>
            <person name="Oliveira U."/>
            <person name="Santos F.R."/>
            <person name="Vidigal T.H.D.A."/>
            <person name="Brescovit A.D."/>
            <person name="Santos A.J."/>
        </authorList>
    </citation>
    <scope>NUCLEOTIDE SEQUENCE</scope>
    <source>
        <tissue evidence="1">Shoot tissue taken approximately 20 cm above the soil surface</tissue>
    </source>
</reference>
<reference evidence="1" key="2">
    <citation type="journal article" date="2015" name="Data Brief">
        <title>Shoot transcriptome of the giant reed, Arundo donax.</title>
        <authorList>
            <person name="Barrero R.A."/>
            <person name="Guerrero F.D."/>
            <person name="Moolhuijzen P."/>
            <person name="Goolsby J.A."/>
            <person name="Tidwell J."/>
            <person name="Bellgard S.E."/>
            <person name="Bellgard M.I."/>
        </authorList>
    </citation>
    <scope>NUCLEOTIDE SEQUENCE</scope>
    <source>
        <tissue evidence="1">Shoot tissue taken approximately 20 cm above the soil surface</tissue>
    </source>
</reference>
<dbReference type="AlphaFoldDB" id="A0A0A9EUV0"/>
<proteinExistence type="predicted"/>
<accession>A0A0A9EUV0</accession>
<protein>
    <submittedName>
        <fullName evidence="1">Uncharacterized protein</fullName>
    </submittedName>
</protein>
<sequence length="43" mass="4678">MAQPTAFMAEMGFLKIIHDTSTATATLRLPATLKVTAVVEWIT</sequence>
<evidence type="ECO:0000313" key="1">
    <source>
        <dbReference type="EMBL" id="JAD99827.1"/>
    </source>
</evidence>
<name>A0A0A9EUV0_ARUDO</name>
<organism evidence="1">
    <name type="scientific">Arundo donax</name>
    <name type="common">Giant reed</name>
    <name type="synonym">Donax arundinaceus</name>
    <dbReference type="NCBI Taxonomy" id="35708"/>
    <lineage>
        <taxon>Eukaryota</taxon>
        <taxon>Viridiplantae</taxon>
        <taxon>Streptophyta</taxon>
        <taxon>Embryophyta</taxon>
        <taxon>Tracheophyta</taxon>
        <taxon>Spermatophyta</taxon>
        <taxon>Magnoliopsida</taxon>
        <taxon>Liliopsida</taxon>
        <taxon>Poales</taxon>
        <taxon>Poaceae</taxon>
        <taxon>PACMAD clade</taxon>
        <taxon>Arundinoideae</taxon>
        <taxon>Arundineae</taxon>
        <taxon>Arundo</taxon>
    </lineage>
</organism>
<dbReference type="EMBL" id="GBRH01198068">
    <property type="protein sequence ID" value="JAD99827.1"/>
    <property type="molecule type" value="Transcribed_RNA"/>
</dbReference>